<comment type="caution">
    <text evidence="2">The sequence shown here is derived from an EMBL/GenBank/DDBJ whole genome shotgun (WGS) entry which is preliminary data.</text>
</comment>
<dbReference type="Pfam" id="PF05139">
    <property type="entry name" value="Erythro_esteras"/>
    <property type="match status" value="1"/>
</dbReference>
<dbReference type="InterPro" id="IPR007815">
    <property type="entry name" value="Emycin_Estase"/>
</dbReference>
<dbReference type="CDD" id="cd14728">
    <property type="entry name" value="Ere-like"/>
    <property type="match status" value="1"/>
</dbReference>
<organism evidence="2 3">
    <name type="scientific">Kinneretia aquatilis</name>
    <dbReference type="NCBI Taxonomy" id="2070761"/>
    <lineage>
        <taxon>Bacteria</taxon>
        <taxon>Pseudomonadati</taxon>
        <taxon>Pseudomonadota</taxon>
        <taxon>Betaproteobacteria</taxon>
        <taxon>Burkholderiales</taxon>
        <taxon>Sphaerotilaceae</taxon>
        <taxon>Roseateles</taxon>
    </lineage>
</organism>
<sequence length="543" mass="58452">MNTLVMAHTVAPPVAPAQTFAYVVARTNRQGIARLRVGRLGGSLALSVVTARGFVHTPIDKTKRHFRLASCDAPLSYEVVEIGRTSTKTRSRPLNVVAARSFMDPPTQFAIPASQKHRYSVCLPPADYLVHRVESDRSVGPTELSTESQSGTTHLEIRHGRTHPNLPRGAGAIAGTPADMIEALATKTGASVLLGLGENSHGSANLINLLREAVEKEALGPIAVLALEIDAIAARHVDRALQSRDLPALRRAVATVPGWPYTSEEMLGLLESFARARQAPPRLLGLDVAVPFYACQHFKKSLEPDADQLAQLFARVQPLCLPLQAVDAGLNEVKAADARQALDSLMADTLVRRSPERLEELDHLRKFLALRTPLDALERDRFLALNLLRHEELLSAGTSLLLSHMGHVGFGEADSLGALLKKKLGDRYFAIGTLLGGGEVRAVHPASGPTSQRITGASSLEGTLEHAFTGLGHGDHAMQFAALSRISGGESWLTGRYLAQVIGAMYIPESGASQFAAISPREQFDALIYFDVSRATRPARGTP</sequence>
<dbReference type="PANTHER" id="PTHR31299">
    <property type="entry name" value="ESTERASE, PUTATIVE (AFU_ORTHOLOGUE AFUA_1G05850)-RELATED"/>
    <property type="match status" value="1"/>
</dbReference>
<dbReference type="EMBL" id="POSP01000003">
    <property type="protein sequence ID" value="PND37938.1"/>
    <property type="molecule type" value="Genomic_DNA"/>
</dbReference>
<keyword evidence="3" id="KW-1185">Reference proteome</keyword>
<dbReference type="RefSeq" id="WP_102767857.1">
    <property type="nucleotide sequence ID" value="NZ_POSP01000003.1"/>
</dbReference>
<dbReference type="PANTHER" id="PTHR31299:SF0">
    <property type="entry name" value="ESTERASE, PUTATIVE (AFU_ORTHOLOGUE AFUA_1G05850)-RELATED"/>
    <property type="match status" value="1"/>
</dbReference>
<name>A0A2N8KWU4_9BURK</name>
<accession>A0A2N8KWU4</accession>
<proteinExistence type="predicted"/>
<dbReference type="GO" id="GO:0046677">
    <property type="term" value="P:response to antibiotic"/>
    <property type="evidence" value="ECO:0007669"/>
    <property type="project" value="InterPro"/>
</dbReference>
<feature type="compositionally biased region" description="Polar residues" evidence="1">
    <location>
        <begin position="143"/>
        <end position="153"/>
    </location>
</feature>
<evidence type="ECO:0008006" key="4">
    <source>
        <dbReference type="Google" id="ProtNLM"/>
    </source>
</evidence>
<feature type="region of interest" description="Disordered" evidence="1">
    <location>
        <begin position="138"/>
        <end position="168"/>
    </location>
</feature>
<dbReference type="Gene3D" id="3.40.1660.10">
    <property type="entry name" value="EreA-like (biosynthetic domain)"/>
    <property type="match status" value="1"/>
</dbReference>
<dbReference type="Proteomes" id="UP000235916">
    <property type="component" value="Unassembled WGS sequence"/>
</dbReference>
<evidence type="ECO:0000313" key="2">
    <source>
        <dbReference type="EMBL" id="PND37938.1"/>
    </source>
</evidence>
<dbReference type="InterPro" id="IPR052036">
    <property type="entry name" value="Hydrolase/PRTase-associated"/>
</dbReference>
<evidence type="ECO:0000313" key="3">
    <source>
        <dbReference type="Proteomes" id="UP000235916"/>
    </source>
</evidence>
<gene>
    <name evidence="2" type="ORF">C1O66_10630</name>
</gene>
<dbReference type="OrthoDB" id="9810066at2"/>
<reference evidence="2 3" key="1">
    <citation type="submission" date="2018-01" db="EMBL/GenBank/DDBJ databases">
        <title>Draft genome sequence of Paucibacter aquatile CR182 isolated from freshwater of the Nakdong River.</title>
        <authorList>
            <person name="Choi A."/>
            <person name="Chung E.J."/>
        </authorList>
    </citation>
    <scope>NUCLEOTIDE SEQUENCE [LARGE SCALE GENOMIC DNA]</scope>
    <source>
        <strain evidence="2 3">CR182</strain>
    </source>
</reference>
<dbReference type="AlphaFoldDB" id="A0A2N8KWU4"/>
<dbReference type="SUPFAM" id="SSF159501">
    <property type="entry name" value="EreA/ChaN-like"/>
    <property type="match status" value="1"/>
</dbReference>
<evidence type="ECO:0000256" key="1">
    <source>
        <dbReference type="SAM" id="MobiDB-lite"/>
    </source>
</evidence>
<protein>
    <recommendedName>
        <fullName evidence="4">Erythromycin esterase</fullName>
    </recommendedName>
</protein>